<dbReference type="InterPro" id="IPR036366">
    <property type="entry name" value="PGBDSf"/>
</dbReference>
<dbReference type="Pfam" id="PF01471">
    <property type="entry name" value="PG_binding_1"/>
    <property type="match status" value="1"/>
</dbReference>
<dbReference type="InterPro" id="IPR038063">
    <property type="entry name" value="Transpep_catalytic_dom"/>
</dbReference>
<comment type="caution">
    <text evidence="10">The sequence shown here is derived from an EMBL/GenBank/DDBJ whole genome shotgun (WGS) entry which is preliminary data.</text>
</comment>
<organism evidence="10 11">
    <name type="scientific">Pseudaeromonas paramecii</name>
    <dbReference type="NCBI Taxonomy" id="2138166"/>
    <lineage>
        <taxon>Bacteria</taxon>
        <taxon>Pseudomonadati</taxon>
        <taxon>Pseudomonadota</taxon>
        <taxon>Gammaproteobacteria</taxon>
        <taxon>Aeromonadales</taxon>
        <taxon>Aeromonadaceae</taxon>
        <taxon>Pseudaeromonas</taxon>
    </lineage>
</organism>
<comment type="pathway">
    <text evidence="1 7">Cell wall biogenesis; peptidoglycan biosynthesis.</text>
</comment>
<dbReference type="SUPFAM" id="SSF47090">
    <property type="entry name" value="PGBD-like"/>
    <property type="match status" value="1"/>
</dbReference>
<evidence type="ECO:0000259" key="9">
    <source>
        <dbReference type="PROSITE" id="PS52029"/>
    </source>
</evidence>
<keyword evidence="6 7" id="KW-0961">Cell wall biogenesis/degradation</keyword>
<keyword evidence="11" id="KW-1185">Reference proteome</keyword>
<name>A0ABP8QEC7_9GAMM</name>
<dbReference type="InterPro" id="IPR036365">
    <property type="entry name" value="PGBD-like_sf"/>
</dbReference>
<dbReference type="SUPFAM" id="SSF141523">
    <property type="entry name" value="L,D-transpeptidase catalytic domain-like"/>
    <property type="match status" value="1"/>
</dbReference>
<dbReference type="Pfam" id="PF03734">
    <property type="entry name" value="YkuD"/>
    <property type="match status" value="1"/>
</dbReference>
<dbReference type="CDD" id="cd16913">
    <property type="entry name" value="YkuD_like"/>
    <property type="match status" value="1"/>
</dbReference>
<proteinExistence type="inferred from homology"/>
<evidence type="ECO:0000256" key="7">
    <source>
        <dbReference type="PROSITE-ProRule" id="PRU01373"/>
    </source>
</evidence>
<accession>A0ABP8QEC7</accession>
<dbReference type="InterPro" id="IPR052905">
    <property type="entry name" value="LD-transpeptidase_YkuD-like"/>
</dbReference>
<protein>
    <submittedName>
        <fullName evidence="10">L,D-transpeptidase family protein</fullName>
    </submittedName>
</protein>
<dbReference type="InterPro" id="IPR002477">
    <property type="entry name" value="Peptidoglycan-bd-like"/>
</dbReference>
<evidence type="ECO:0000256" key="8">
    <source>
        <dbReference type="SAM" id="SignalP"/>
    </source>
</evidence>
<reference evidence="11" key="1">
    <citation type="journal article" date="2019" name="Int. J. Syst. Evol. Microbiol.">
        <title>The Global Catalogue of Microorganisms (GCM) 10K type strain sequencing project: providing services to taxonomists for standard genome sequencing and annotation.</title>
        <authorList>
            <consortium name="The Broad Institute Genomics Platform"/>
            <consortium name="The Broad Institute Genome Sequencing Center for Infectious Disease"/>
            <person name="Wu L."/>
            <person name="Ma J."/>
        </authorList>
    </citation>
    <scope>NUCLEOTIDE SEQUENCE [LARGE SCALE GENOMIC DNA]</scope>
    <source>
        <strain evidence="11">JCM 32226</strain>
    </source>
</reference>
<dbReference type="Gene3D" id="1.10.101.10">
    <property type="entry name" value="PGBD-like superfamily/PGBD"/>
    <property type="match status" value="1"/>
</dbReference>
<evidence type="ECO:0000256" key="5">
    <source>
        <dbReference type="ARBA" id="ARBA00022984"/>
    </source>
</evidence>
<dbReference type="PANTHER" id="PTHR41533:SF1">
    <property type="entry name" value="L,D-TRANSPEPTIDASE YCBB-RELATED"/>
    <property type="match status" value="1"/>
</dbReference>
<evidence type="ECO:0000313" key="11">
    <source>
        <dbReference type="Proteomes" id="UP001501321"/>
    </source>
</evidence>
<evidence type="ECO:0000256" key="4">
    <source>
        <dbReference type="ARBA" id="ARBA00022960"/>
    </source>
</evidence>
<evidence type="ECO:0000313" key="10">
    <source>
        <dbReference type="EMBL" id="GAA4501767.1"/>
    </source>
</evidence>
<gene>
    <name evidence="10" type="ORF">GCM10023095_25430</name>
</gene>
<feature type="active site" description="Proton donor/acceptor" evidence="7">
    <location>
        <position position="400"/>
    </location>
</feature>
<keyword evidence="8" id="KW-0732">Signal</keyword>
<dbReference type="PANTHER" id="PTHR41533">
    <property type="entry name" value="L,D-TRANSPEPTIDASE HI_1667-RELATED"/>
    <property type="match status" value="1"/>
</dbReference>
<feature type="domain" description="L,D-TPase catalytic" evidence="9">
    <location>
        <begin position="268"/>
        <end position="441"/>
    </location>
</feature>
<feature type="active site" description="Nucleophile" evidence="7">
    <location>
        <position position="419"/>
    </location>
</feature>
<feature type="chain" id="PRO_5046886990" evidence="8">
    <location>
        <begin position="26"/>
        <end position="508"/>
    </location>
</feature>
<keyword evidence="4 7" id="KW-0133">Cell shape</keyword>
<evidence type="ECO:0000256" key="6">
    <source>
        <dbReference type="ARBA" id="ARBA00023316"/>
    </source>
</evidence>
<dbReference type="InterPro" id="IPR005490">
    <property type="entry name" value="LD_TPept_cat_dom"/>
</dbReference>
<dbReference type="Gene3D" id="2.40.440.10">
    <property type="entry name" value="L,D-transpeptidase catalytic domain-like"/>
    <property type="match status" value="1"/>
</dbReference>
<dbReference type="EMBL" id="BAABFC010000017">
    <property type="protein sequence ID" value="GAA4501767.1"/>
    <property type="molecule type" value="Genomic_DNA"/>
</dbReference>
<dbReference type="Proteomes" id="UP001501321">
    <property type="component" value="Unassembled WGS sequence"/>
</dbReference>
<evidence type="ECO:0000256" key="2">
    <source>
        <dbReference type="ARBA" id="ARBA00005992"/>
    </source>
</evidence>
<evidence type="ECO:0000256" key="3">
    <source>
        <dbReference type="ARBA" id="ARBA00022679"/>
    </source>
</evidence>
<keyword evidence="5 7" id="KW-0573">Peptidoglycan synthesis</keyword>
<sequence>MRVWMQSLTCFVLPVMMLCSGSAVASQAAVSETRPQPALAMPLPSIAEREELAQQLLELALADVHPKFNQLWLQLVSGQHGQDAQWYADLYGVMAQFRRQWHGIDWQRRERLELTGLDLTVNPDDLARYQRALQAGQLTPLLDESQPQVANYQAMRTNLLRLLDMARQGAWPVTAGKTLHPDEADTLVPQLKYLLARTGDLPSADQDILYDAATVEAVKAFQRRHGLAVDGVVGNHTWFWLNVKPQERAVILARTLLRRDMGPLSYPRYILVNLPEYRLRLLQDGQPLMTSRVIVGQVKRQTPILSSQIASVVVNPAWHVPRSILKKDIVPKLARDPSYLEKEQFDVIDYEGAQVPPDSIPWEHALAAGFPYQLRQRPGDHNALGRYKFYLPNNDDIYLHSTSSPRLFNKDSRAISSGCVRVEQAAELAHLLLQGSAWTDERLGNLLEETTTKWLPLRNPVPVFTVYWRSWLDDQGQLQFRDDIYGFDAGSRMGDSQVMASLLAVQKS</sequence>
<feature type="signal peptide" evidence="8">
    <location>
        <begin position="1"/>
        <end position="25"/>
    </location>
</feature>
<dbReference type="PROSITE" id="PS52029">
    <property type="entry name" value="LD_TPASE"/>
    <property type="match status" value="1"/>
</dbReference>
<keyword evidence="3" id="KW-0808">Transferase</keyword>
<evidence type="ECO:0000256" key="1">
    <source>
        <dbReference type="ARBA" id="ARBA00004752"/>
    </source>
</evidence>
<comment type="similarity">
    <text evidence="2">Belongs to the YkuD family.</text>
</comment>
<dbReference type="RefSeq" id="WP_345013691.1">
    <property type="nucleotide sequence ID" value="NZ_BAABFC010000017.1"/>
</dbReference>